<sequence>MATNPFPVAIASLPPPQTYLTFFTDTLQANQLQFSFGTSSTKFLPHITAIPLLDTAGKENINLYWNDTVPGVPHGQLYWNYTSANGDILISSAAVQLTSIPLAAQQTSISLPVPISASSTTASGTLPTSAGPTTGVVSTSIPGPTSGTTNRPTATGSTTEPTSIPKLDSGVQPIVVAGIAVGSSIVGALVAGIVAWCCLCRRRKQKRAQDSEPSAIALMHPEKGFNAQVMPIVISSPIPHAMENGLPQPLEDRAIAGEMSKISNSIKNHVQSFYHVGHVSPGVLDLDDLRALGENLPMSTGTLSTLLGNSATREIALRFCIAWVAISRMQLNSLPSMTFLPPEIAECLLSIAADRSPRANSLYLSKWRVITAQLMQSAYVRSPFSAIDARNQNIQAAMNTLEGILQPYADSRVDNNQRRRNLEEILKRAASLAFTLFSQPNSWKFDWQDEESFKLGSLCVFPALVQVTNENGETVKPPRTFSEAVIRRLDE</sequence>
<accession>A0A6G1JRZ7</accession>
<evidence type="ECO:0000313" key="4">
    <source>
        <dbReference type="Proteomes" id="UP000799428"/>
    </source>
</evidence>
<keyword evidence="2" id="KW-0472">Membrane</keyword>
<protein>
    <submittedName>
        <fullName evidence="3">Uncharacterized protein</fullName>
    </submittedName>
</protein>
<evidence type="ECO:0000256" key="1">
    <source>
        <dbReference type="SAM" id="MobiDB-lite"/>
    </source>
</evidence>
<evidence type="ECO:0000256" key="2">
    <source>
        <dbReference type="SAM" id="Phobius"/>
    </source>
</evidence>
<reference evidence="3" key="1">
    <citation type="journal article" date="2020" name="Stud. Mycol.">
        <title>101 Dothideomycetes genomes: a test case for predicting lifestyles and emergence of pathogens.</title>
        <authorList>
            <person name="Haridas S."/>
            <person name="Albert R."/>
            <person name="Binder M."/>
            <person name="Bloem J."/>
            <person name="Labutti K."/>
            <person name="Salamov A."/>
            <person name="Andreopoulos B."/>
            <person name="Baker S."/>
            <person name="Barry K."/>
            <person name="Bills G."/>
            <person name="Bluhm B."/>
            <person name="Cannon C."/>
            <person name="Castanera R."/>
            <person name="Culley D."/>
            <person name="Daum C."/>
            <person name="Ezra D."/>
            <person name="Gonzalez J."/>
            <person name="Henrissat B."/>
            <person name="Kuo A."/>
            <person name="Liang C."/>
            <person name="Lipzen A."/>
            <person name="Lutzoni F."/>
            <person name="Magnuson J."/>
            <person name="Mondo S."/>
            <person name="Nolan M."/>
            <person name="Ohm R."/>
            <person name="Pangilinan J."/>
            <person name="Park H.-J."/>
            <person name="Ramirez L."/>
            <person name="Alfaro M."/>
            <person name="Sun H."/>
            <person name="Tritt A."/>
            <person name="Yoshinaga Y."/>
            <person name="Zwiers L.-H."/>
            <person name="Turgeon B."/>
            <person name="Goodwin S."/>
            <person name="Spatafora J."/>
            <person name="Crous P."/>
            <person name="Grigoriev I."/>
        </authorList>
    </citation>
    <scope>NUCLEOTIDE SEQUENCE</scope>
    <source>
        <strain evidence="3">CBS 279.74</strain>
    </source>
</reference>
<dbReference type="Proteomes" id="UP000799428">
    <property type="component" value="Unassembled WGS sequence"/>
</dbReference>
<keyword evidence="2" id="KW-0812">Transmembrane</keyword>
<organism evidence="3 4">
    <name type="scientific">Pleomassaria siparia CBS 279.74</name>
    <dbReference type="NCBI Taxonomy" id="1314801"/>
    <lineage>
        <taxon>Eukaryota</taxon>
        <taxon>Fungi</taxon>
        <taxon>Dikarya</taxon>
        <taxon>Ascomycota</taxon>
        <taxon>Pezizomycotina</taxon>
        <taxon>Dothideomycetes</taxon>
        <taxon>Pleosporomycetidae</taxon>
        <taxon>Pleosporales</taxon>
        <taxon>Pleomassariaceae</taxon>
        <taxon>Pleomassaria</taxon>
    </lineage>
</organism>
<keyword evidence="4" id="KW-1185">Reference proteome</keyword>
<feature type="region of interest" description="Disordered" evidence="1">
    <location>
        <begin position="121"/>
        <end position="165"/>
    </location>
</feature>
<dbReference type="EMBL" id="MU005790">
    <property type="protein sequence ID" value="KAF2703083.1"/>
    <property type="molecule type" value="Genomic_DNA"/>
</dbReference>
<gene>
    <name evidence="3" type="ORF">K504DRAFT_508491</name>
</gene>
<dbReference type="AlphaFoldDB" id="A0A6G1JRZ7"/>
<proteinExistence type="predicted"/>
<feature type="compositionally biased region" description="Polar residues" evidence="1">
    <location>
        <begin position="121"/>
        <end position="137"/>
    </location>
</feature>
<name>A0A6G1JRZ7_9PLEO</name>
<feature type="compositionally biased region" description="Polar residues" evidence="1">
    <location>
        <begin position="150"/>
        <end position="162"/>
    </location>
</feature>
<keyword evidence="2" id="KW-1133">Transmembrane helix</keyword>
<feature type="compositionally biased region" description="Low complexity" evidence="1">
    <location>
        <begin position="138"/>
        <end position="149"/>
    </location>
</feature>
<feature type="transmembrane region" description="Helical" evidence="2">
    <location>
        <begin position="174"/>
        <end position="199"/>
    </location>
</feature>
<evidence type="ECO:0000313" key="3">
    <source>
        <dbReference type="EMBL" id="KAF2703083.1"/>
    </source>
</evidence>
<dbReference type="OrthoDB" id="5421765at2759"/>